<keyword evidence="4 11" id="KW-1133">Transmembrane helix</keyword>
<keyword evidence="2" id="KW-1003">Cell membrane</keyword>
<keyword evidence="5" id="KW-0297">G-protein coupled receptor</keyword>
<evidence type="ECO:0000313" key="13">
    <source>
        <dbReference type="Proteomes" id="UP001519460"/>
    </source>
</evidence>
<reference evidence="12 13" key="1">
    <citation type="journal article" date="2023" name="Sci. Data">
        <title>Genome assembly of the Korean intertidal mud-creeper Batillaria attramentaria.</title>
        <authorList>
            <person name="Patra A.K."/>
            <person name="Ho P.T."/>
            <person name="Jun S."/>
            <person name="Lee S.J."/>
            <person name="Kim Y."/>
            <person name="Won Y.J."/>
        </authorList>
    </citation>
    <scope>NUCLEOTIDE SEQUENCE [LARGE SCALE GENOMIC DNA]</scope>
    <source>
        <strain evidence="12">Wonlab-2016</strain>
    </source>
</reference>
<feature type="region of interest" description="Disordered" evidence="10">
    <location>
        <begin position="129"/>
        <end position="158"/>
    </location>
</feature>
<evidence type="ECO:0000256" key="8">
    <source>
        <dbReference type="ARBA" id="ARBA00023180"/>
    </source>
</evidence>
<evidence type="ECO:0000256" key="10">
    <source>
        <dbReference type="SAM" id="MobiDB-lite"/>
    </source>
</evidence>
<keyword evidence="9" id="KW-0807">Transducer</keyword>
<proteinExistence type="predicted"/>
<evidence type="ECO:0000256" key="6">
    <source>
        <dbReference type="ARBA" id="ARBA00023136"/>
    </source>
</evidence>
<keyword evidence="3 11" id="KW-0812">Transmembrane</keyword>
<dbReference type="InterPro" id="IPR000276">
    <property type="entry name" value="GPCR_Rhodpsn"/>
</dbReference>
<dbReference type="EMBL" id="JACVVK020000004">
    <property type="protein sequence ID" value="KAK7507280.1"/>
    <property type="molecule type" value="Genomic_DNA"/>
</dbReference>
<evidence type="ECO:0000256" key="2">
    <source>
        <dbReference type="ARBA" id="ARBA00022475"/>
    </source>
</evidence>
<accession>A0ABD0M6E2</accession>
<evidence type="ECO:0000313" key="12">
    <source>
        <dbReference type="EMBL" id="KAK7507280.1"/>
    </source>
</evidence>
<evidence type="ECO:0000256" key="1">
    <source>
        <dbReference type="ARBA" id="ARBA00004651"/>
    </source>
</evidence>
<dbReference type="Gene3D" id="1.20.1070.10">
    <property type="entry name" value="Rhodopsin 7-helix transmembrane proteins"/>
    <property type="match status" value="1"/>
</dbReference>
<evidence type="ECO:0008006" key="14">
    <source>
        <dbReference type="Google" id="ProtNLM"/>
    </source>
</evidence>
<organism evidence="12 13">
    <name type="scientific">Batillaria attramentaria</name>
    <dbReference type="NCBI Taxonomy" id="370345"/>
    <lineage>
        <taxon>Eukaryota</taxon>
        <taxon>Metazoa</taxon>
        <taxon>Spiralia</taxon>
        <taxon>Lophotrochozoa</taxon>
        <taxon>Mollusca</taxon>
        <taxon>Gastropoda</taxon>
        <taxon>Caenogastropoda</taxon>
        <taxon>Sorbeoconcha</taxon>
        <taxon>Cerithioidea</taxon>
        <taxon>Batillariidae</taxon>
        <taxon>Batillaria</taxon>
    </lineage>
</organism>
<keyword evidence="7" id="KW-0675">Receptor</keyword>
<feature type="transmembrane region" description="Helical" evidence="11">
    <location>
        <begin position="215"/>
        <end position="237"/>
    </location>
</feature>
<evidence type="ECO:0000256" key="5">
    <source>
        <dbReference type="ARBA" id="ARBA00023040"/>
    </source>
</evidence>
<sequence length="368" mass="39943">MTTVESNDSTVGFFFSSFVTSARTLPVSMAARSLTRDALWEVDDVEWVLAPLTVVLTAVSNITLLAHEGRVVWLTRRLIPPKLLVLSLCSADLLATVTGFLPLWLFFVLPHSASPALLVTSPPEPAWSSSENSSGVSPSVSPSSSVSTDSTSSSDHSVGVAGVNPVVLTAGYSVSVFLLAMFWTLAQCIVVVMGIERFLALRAPFFYTARCSSQAFLAVIGLLALASGGVGAFHMLVHRHDVRTDPVVYAGFVDSGSLAYNAFTLTQGLVWTVVLLLCNWAVTHELRRMEQRVTVMRMKDQSEYLKQLSLVHGAGREFARFMMAVNVVFLLSSLPNLVSNTNSQFRLSSLPNPVGNSVSFRFPRKHGL</sequence>
<dbReference type="PANTHER" id="PTHR11866:SF16">
    <property type="entry name" value="PROSTAGLANDIN E2 RECEPTOR EP4 SUBTYPE-LIKE PROTEIN"/>
    <property type="match status" value="1"/>
</dbReference>
<feature type="transmembrane region" description="Helical" evidence="11">
    <location>
        <begin position="172"/>
        <end position="195"/>
    </location>
</feature>
<evidence type="ECO:0000256" key="4">
    <source>
        <dbReference type="ARBA" id="ARBA00022989"/>
    </source>
</evidence>
<gene>
    <name evidence="12" type="ORF">BaRGS_00001215</name>
</gene>
<evidence type="ECO:0000256" key="9">
    <source>
        <dbReference type="ARBA" id="ARBA00023224"/>
    </source>
</evidence>
<dbReference type="Proteomes" id="UP001519460">
    <property type="component" value="Unassembled WGS sequence"/>
</dbReference>
<comment type="subcellular location">
    <subcellularLocation>
        <location evidence="1">Cell membrane</location>
        <topology evidence="1">Multi-pass membrane protein</topology>
    </subcellularLocation>
</comment>
<dbReference type="AlphaFoldDB" id="A0ABD0M6E2"/>
<name>A0ABD0M6E2_9CAEN</name>
<feature type="transmembrane region" description="Helical" evidence="11">
    <location>
        <begin position="257"/>
        <end position="282"/>
    </location>
</feature>
<dbReference type="Pfam" id="PF00001">
    <property type="entry name" value="7tm_1"/>
    <property type="match status" value="1"/>
</dbReference>
<dbReference type="GO" id="GO:0004930">
    <property type="term" value="F:G protein-coupled receptor activity"/>
    <property type="evidence" value="ECO:0007669"/>
    <property type="project" value="UniProtKB-KW"/>
</dbReference>
<dbReference type="CDD" id="cd00637">
    <property type="entry name" value="7tm_classA_rhodopsin-like"/>
    <property type="match status" value="1"/>
</dbReference>
<evidence type="ECO:0000256" key="11">
    <source>
        <dbReference type="SAM" id="Phobius"/>
    </source>
</evidence>
<dbReference type="InterPro" id="IPR008365">
    <property type="entry name" value="Prostanoid_rcpt"/>
</dbReference>
<evidence type="ECO:0000256" key="3">
    <source>
        <dbReference type="ARBA" id="ARBA00022692"/>
    </source>
</evidence>
<keyword evidence="6 11" id="KW-0472">Membrane</keyword>
<dbReference type="SUPFAM" id="SSF81321">
    <property type="entry name" value="Family A G protein-coupled receptor-like"/>
    <property type="match status" value="1"/>
</dbReference>
<dbReference type="PANTHER" id="PTHR11866">
    <property type="entry name" value="G-PROTEIN COUPLED RECEPTOR FAMILY 1 MEMBER"/>
    <property type="match status" value="1"/>
</dbReference>
<keyword evidence="8" id="KW-0325">Glycoprotein</keyword>
<feature type="transmembrane region" description="Helical" evidence="11">
    <location>
        <begin position="83"/>
        <end position="107"/>
    </location>
</feature>
<keyword evidence="13" id="KW-1185">Reference proteome</keyword>
<comment type="caution">
    <text evidence="12">The sequence shown here is derived from an EMBL/GenBank/DDBJ whole genome shotgun (WGS) entry which is preliminary data.</text>
</comment>
<dbReference type="GO" id="GO:0005886">
    <property type="term" value="C:plasma membrane"/>
    <property type="evidence" value="ECO:0007669"/>
    <property type="project" value="UniProtKB-SubCell"/>
</dbReference>
<protein>
    <recommendedName>
        <fullName evidence="14">G-protein coupled receptors family 1 profile domain-containing protein</fullName>
    </recommendedName>
</protein>
<evidence type="ECO:0000256" key="7">
    <source>
        <dbReference type="ARBA" id="ARBA00023170"/>
    </source>
</evidence>